<evidence type="ECO:0000256" key="2">
    <source>
        <dbReference type="ARBA" id="ARBA00022771"/>
    </source>
</evidence>
<accession>A0A9Q0FHR0</accession>
<dbReference type="AlphaFoldDB" id="A0A9Q0FHR0"/>
<evidence type="ECO:0000259" key="5">
    <source>
        <dbReference type="PROSITE" id="PS50119"/>
    </source>
</evidence>
<comment type="caution">
    <text evidence="6">The sequence shown here is derived from an EMBL/GenBank/DDBJ whole genome shotgun (WGS) entry which is preliminary data.</text>
</comment>
<evidence type="ECO:0000313" key="6">
    <source>
        <dbReference type="EMBL" id="KAJ4831693.1"/>
    </source>
</evidence>
<evidence type="ECO:0000256" key="1">
    <source>
        <dbReference type="ARBA" id="ARBA00022723"/>
    </source>
</evidence>
<dbReference type="GO" id="GO:0008270">
    <property type="term" value="F:zinc ion binding"/>
    <property type="evidence" value="ECO:0007669"/>
    <property type="project" value="UniProtKB-KW"/>
</dbReference>
<sequence>MQPACDFCGEARAVIYCKADSARLCLHCDGCVHSANFLSLRHPRSLLCDKCNSQPATVRCLDEKLSACQSCDSTANGCSSLGHRLHPLNFYTGCPSLADISKLFSPILEAPSSNGCDLGWGQLGSVAMPENRIDSCLQQWDNEGIGLVNGKLNDLEPGGSKFEACMGPPGTILQNQTQMPCSREQAPFLPQDINITKGCSNLKDFGLHDDDDLCEGLNMDDIQLNFDNGDDEIFGCSQLDSKYQFEDAGKDCILLEKNMSVTESNGPVDNAIEVHPNFSYLSSGAMVSSSGQQDCAGFQSSCVSGSTSAMHAITGNSNSLFMNPSCNRNINLGFPGVAGQVHSSISLPLSNIIGESSAADYQDCGLSPLFLTGESPWESHLEASCPQARDKAKIRYNEKKKTRTASAVVVVSVSGEGILSCNTTGTA</sequence>
<keyword evidence="2 4" id="KW-0863">Zinc-finger</keyword>
<dbReference type="SMART" id="SM00336">
    <property type="entry name" value="BBOX"/>
    <property type="match status" value="1"/>
</dbReference>
<dbReference type="OrthoDB" id="153872at2759"/>
<evidence type="ECO:0000313" key="7">
    <source>
        <dbReference type="Proteomes" id="UP001141552"/>
    </source>
</evidence>
<reference evidence="6" key="1">
    <citation type="submission" date="2022-02" db="EMBL/GenBank/DDBJ databases">
        <authorList>
            <person name="Henning P.M."/>
            <person name="McCubbin A.G."/>
            <person name="Shore J.S."/>
        </authorList>
    </citation>
    <scope>NUCLEOTIDE SEQUENCE</scope>
    <source>
        <strain evidence="6">F60SS</strain>
        <tissue evidence="6">Leaves</tissue>
    </source>
</reference>
<evidence type="ECO:0000256" key="4">
    <source>
        <dbReference type="PROSITE-ProRule" id="PRU00024"/>
    </source>
</evidence>
<dbReference type="PANTHER" id="PTHR31717:SF46">
    <property type="entry name" value="CCT MOTIF FAMILY PROTEIN-RELATED"/>
    <property type="match status" value="1"/>
</dbReference>
<keyword evidence="3" id="KW-0862">Zinc</keyword>
<name>A0A9Q0FHR0_9ROSI</name>
<dbReference type="InterPro" id="IPR049808">
    <property type="entry name" value="CONSTANS-like_Bbox1"/>
</dbReference>
<proteinExistence type="predicted"/>
<feature type="domain" description="B box-type" evidence="5">
    <location>
        <begin position="1"/>
        <end position="47"/>
    </location>
</feature>
<keyword evidence="1" id="KW-0479">Metal-binding</keyword>
<dbReference type="InterPro" id="IPR000315">
    <property type="entry name" value="Znf_B-box"/>
</dbReference>
<dbReference type="EMBL" id="JAKUCV010005307">
    <property type="protein sequence ID" value="KAJ4831693.1"/>
    <property type="molecule type" value="Genomic_DNA"/>
</dbReference>
<organism evidence="6 7">
    <name type="scientific">Turnera subulata</name>
    <dbReference type="NCBI Taxonomy" id="218843"/>
    <lineage>
        <taxon>Eukaryota</taxon>
        <taxon>Viridiplantae</taxon>
        <taxon>Streptophyta</taxon>
        <taxon>Embryophyta</taxon>
        <taxon>Tracheophyta</taxon>
        <taxon>Spermatophyta</taxon>
        <taxon>Magnoliopsida</taxon>
        <taxon>eudicotyledons</taxon>
        <taxon>Gunneridae</taxon>
        <taxon>Pentapetalae</taxon>
        <taxon>rosids</taxon>
        <taxon>fabids</taxon>
        <taxon>Malpighiales</taxon>
        <taxon>Passifloraceae</taxon>
        <taxon>Turnera</taxon>
    </lineage>
</organism>
<dbReference type="PROSITE" id="PS50119">
    <property type="entry name" value="ZF_BBOX"/>
    <property type="match status" value="2"/>
</dbReference>
<feature type="domain" description="B box-type" evidence="5">
    <location>
        <begin position="43"/>
        <end position="88"/>
    </location>
</feature>
<protein>
    <recommendedName>
        <fullName evidence="5">B box-type domain-containing protein</fullName>
    </recommendedName>
</protein>
<dbReference type="CDD" id="cd19821">
    <property type="entry name" value="Bbox1_BBX-like"/>
    <property type="match status" value="1"/>
</dbReference>
<gene>
    <name evidence="6" type="ORF">Tsubulata_033176</name>
</gene>
<keyword evidence="7" id="KW-1185">Reference proteome</keyword>
<evidence type="ECO:0000256" key="3">
    <source>
        <dbReference type="ARBA" id="ARBA00022833"/>
    </source>
</evidence>
<dbReference type="Proteomes" id="UP001141552">
    <property type="component" value="Unassembled WGS sequence"/>
</dbReference>
<reference evidence="6" key="2">
    <citation type="journal article" date="2023" name="Plants (Basel)">
        <title>Annotation of the Turnera subulata (Passifloraceae) Draft Genome Reveals the S-Locus Evolved after the Divergence of Turneroideae from Passifloroideae in a Stepwise Manner.</title>
        <authorList>
            <person name="Henning P.M."/>
            <person name="Roalson E.H."/>
            <person name="Mir W."/>
            <person name="McCubbin A.G."/>
            <person name="Shore J.S."/>
        </authorList>
    </citation>
    <scope>NUCLEOTIDE SEQUENCE</scope>
    <source>
        <strain evidence="6">F60SS</strain>
    </source>
</reference>
<dbReference type="PANTHER" id="PTHR31717">
    <property type="entry name" value="ZINC FINGER PROTEIN CONSTANS-LIKE 10"/>
    <property type="match status" value="1"/>
</dbReference>